<organism evidence="3 4">
    <name type="scientific">Natronococcus jeotgali DSM 18795</name>
    <dbReference type="NCBI Taxonomy" id="1227498"/>
    <lineage>
        <taxon>Archaea</taxon>
        <taxon>Methanobacteriati</taxon>
        <taxon>Methanobacteriota</taxon>
        <taxon>Stenosarchaea group</taxon>
        <taxon>Halobacteria</taxon>
        <taxon>Halobacteriales</taxon>
        <taxon>Natrialbaceae</taxon>
        <taxon>Natronococcus</taxon>
    </lineage>
</organism>
<reference evidence="3 4" key="1">
    <citation type="journal article" date="2014" name="PLoS Genet.">
        <title>Phylogenetically driven sequencing of extremely halophilic archaea reveals strategies for static and dynamic osmo-response.</title>
        <authorList>
            <person name="Becker E.A."/>
            <person name="Seitzer P.M."/>
            <person name="Tritt A."/>
            <person name="Larsen D."/>
            <person name="Krusor M."/>
            <person name="Yao A.I."/>
            <person name="Wu D."/>
            <person name="Madern D."/>
            <person name="Eisen J.A."/>
            <person name="Darling A.E."/>
            <person name="Facciotti M.T."/>
        </authorList>
    </citation>
    <scope>NUCLEOTIDE SEQUENCE [LARGE SCALE GENOMIC DNA]</scope>
    <source>
        <strain evidence="3 4">DSM 18795</strain>
    </source>
</reference>
<dbReference type="Pfam" id="PF26478">
    <property type="entry name" value="DUF8151"/>
    <property type="match status" value="1"/>
</dbReference>
<sequence>MASELLIESFSLLLYTLVGALLTAGGIASEYASAQHLGSGEATVALWLAAIGAIMLYAGVYGIGYQKLLASIRSA</sequence>
<keyword evidence="1" id="KW-0812">Transmembrane</keyword>
<evidence type="ECO:0000313" key="3">
    <source>
        <dbReference type="EMBL" id="ELY64016.1"/>
    </source>
</evidence>
<dbReference type="STRING" id="1227498.C492_05832"/>
<dbReference type="OrthoDB" id="205411at2157"/>
<proteinExistence type="predicted"/>
<dbReference type="AlphaFoldDB" id="L9XRJ7"/>
<dbReference type="EMBL" id="AOIA01000034">
    <property type="protein sequence ID" value="ELY64016.1"/>
    <property type="molecule type" value="Genomic_DNA"/>
</dbReference>
<name>L9XRJ7_9EURY</name>
<keyword evidence="1" id="KW-1133">Transmembrane helix</keyword>
<keyword evidence="1" id="KW-0472">Membrane</keyword>
<evidence type="ECO:0000259" key="2">
    <source>
        <dbReference type="Pfam" id="PF26478"/>
    </source>
</evidence>
<evidence type="ECO:0000313" key="4">
    <source>
        <dbReference type="Proteomes" id="UP000011531"/>
    </source>
</evidence>
<keyword evidence="4" id="KW-1185">Reference proteome</keyword>
<comment type="caution">
    <text evidence="3">The sequence shown here is derived from an EMBL/GenBank/DDBJ whole genome shotgun (WGS) entry which is preliminary data.</text>
</comment>
<feature type="transmembrane region" description="Helical" evidence="1">
    <location>
        <begin position="12"/>
        <end position="32"/>
    </location>
</feature>
<dbReference type="RefSeq" id="WP_008421332.1">
    <property type="nucleotide sequence ID" value="NZ_AOIA01000034.1"/>
</dbReference>
<dbReference type="InterPro" id="IPR058464">
    <property type="entry name" value="DUF8151"/>
</dbReference>
<dbReference type="Proteomes" id="UP000011531">
    <property type="component" value="Unassembled WGS sequence"/>
</dbReference>
<protein>
    <recommendedName>
        <fullName evidence="2">DUF8151 domain-containing protein</fullName>
    </recommendedName>
</protein>
<evidence type="ECO:0000256" key="1">
    <source>
        <dbReference type="SAM" id="Phobius"/>
    </source>
</evidence>
<feature type="transmembrane region" description="Helical" evidence="1">
    <location>
        <begin position="44"/>
        <end position="64"/>
    </location>
</feature>
<feature type="domain" description="DUF8151" evidence="2">
    <location>
        <begin position="3"/>
        <end position="74"/>
    </location>
</feature>
<gene>
    <name evidence="3" type="ORF">C492_05832</name>
</gene>
<accession>L9XRJ7</accession>